<sequence>MPSTKKIHLRLTPESIHGTYGINYYFQKKSGSTQRLQFEVSVVYCGQYMEDYFIYHISKNEFVVNRNESDEYLYDIAKKCAAVIYPVTVLIDSKGTPVYMRIDDMEEKWIAARTEMDRYYKGEVAEQYLDNVENFLNNKTEWIRIITDDLFLSYLFSIFSQDEESSSFSNEIALIPFQTRLMFDCIQNIDKESIKSEISEVIHIIREGITNMPYKSDLLYSRAKRPLEERAGQLSSKFKLKYRLEKSNMNVASIEGNFEISVNDKNFSTTRFTAFRLYEKPLPYGEAPYFAEMEKKQQRIDNSFLNKITRTFLK</sequence>
<comment type="caution">
    <text evidence="1">The sequence shown here is derived from an EMBL/GenBank/DDBJ whole genome shotgun (WGS) entry which is preliminary data.</text>
</comment>
<protein>
    <submittedName>
        <fullName evidence="1">Uncharacterized protein</fullName>
    </submittedName>
</protein>
<organism evidence="1 2">
    <name type="scientific">Bacteroides fragilis CL07T12C05</name>
    <dbReference type="NCBI Taxonomy" id="997883"/>
    <lineage>
        <taxon>Bacteria</taxon>
        <taxon>Pseudomonadati</taxon>
        <taxon>Bacteroidota</taxon>
        <taxon>Bacteroidia</taxon>
        <taxon>Bacteroidales</taxon>
        <taxon>Bacteroidaceae</taxon>
        <taxon>Bacteroides</taxon>
    </lineage>
</organism>
<dbReference type="AlphaFoldDB" id="A0A0E2B0H0"/>
<dbReference type="Proteomes" id="UP000003879">
    <property type="component" value="Unassembled WGS sequence"/>
</dbReference>
<dbReference type="HOGENOM" id="CLU_890411_0_0_10"/>
<reference evidence="1 2" key="1">
    <citation type="submission" date="2012-02" db="EMBL/GenBank/DDBJ databases">
        <title>The Genome Sequence of Bacteroides fragilis CL07T12C05.</title>
        <authorList>
            <consortium name="The Broad Institute Genome Sequencing Platform"/>
            <person name="Earl A."/>
            <person name="Ward D."/>
            <person name="Feldgarden M."/>
            <person name="Gevers D."/>
            <person name="Zitomersky N.L."/>
            <person name="Coyne M.J."/>
            <person name="Comstock L.E."/>
            <person name="Young S.K."/>
            <person name="Zeng Q."/>
            <person name="Gargeya S."/>
            <person name="Fitzgerald M."/>
            <person name="Haas B."/>
            <person name="Abouelleil A."/>
            <person name="Alvarado L."/>
            <person name="Arachchi H.M."/>
            <person name="Berlin A."/>
            <person name="Chapman S.B."/>
            <person name="Gearin G."/>
            <person name="Goldberg J."/>
            <person name="Griggs A."/>
            <person name="Gujja S."/>
            <person name="Hansen M."/>
            <person name="Heiman D."/>
            <person name="Howarth C."/>
            <person name="Larimer J."/>
            <person name="Lui A."/>
            <person name="MacDonald P.J.P."/>
            <person name="McCowen C."/>
            <person name="Montmayeur A."/>
            <person name="Murphy C."/>
            <person name="Neiman D."/>
            <person name="Pearson M."/>
            <person name="Priest M."/>
            <person name="Roberts A."/>
            <person name="Saif S."/>
            <person name="Shea T."/>
            <person name="Sisk P."/>
            <person name="Stolte C."/>
            <person name="Sykes S."/>
            <person name="Wortman J."/>
            <person name="Nusbaum C."/>
            <person name="Birren B."/>
        </authorList>
    </citation>
    <scope>NUCLEOTIDE SEQUENCE [LARGE SCALE GENOMIC DNA]</scope>
    <source>
        <strain evidence="1 2">CL07T12C05</strain>
    </source>
</reference>
<accession>A0A0E2B0H0</accession>
<gene>
    <name evidence="1" type="ORF">HMPREF1056_01934</name>
</gene>
<proteinExistence type="predicted"/>
<dbReference type="EMBL" id="AGXN01000012">
    <property type="protein sequence ID" value="EIY96046.1"/>
    <property type="molecule type" value="Genomic_DNA"/>
</dbReference>
<evidence type="ECO:0000313" key="1">
    <source>
        <dbReference type="EMBL" id="EIY96046.1"/>
    </source>
</evidence>
<dbReference type="RefSeq" id="WP_005794678.1">
    <property type="nucleotide sequence ID" value="NZ_JH724215.1"/>
</dbReference>
<dbReference type="PATRIC" id="fig|997883.3.peg.2027"/>
<evidence type="ECO:0000313" key="2">
    <source>
        <dbReference type="Proteomes" id="UP000003879"/>
    </source>
</evidence>
<name>A0A0E2B0H0_BACFG</name>